<evidence type="ECO:0000256" key="1">
    <source>
        <dbReference type="SAM" id="MobiDB-lite"/>
    </source>
</evidence>
<comment type="caution">
    <text evidence="2">The sequence shown here is derived from an EMBL/GenBank/DDBJ whole genome shotgun (WGS) entry which is preliminary data.</text>
</comment>
<sequence length="88" mass="9918">MRTQKSKAEQLAAVNVTEQFGVTLLPKWSEKGKASSESRKWKGKKHPEKIVILEERTQNSQDDESSSEGDCKKVLPVGGMIFEDKKLQ</sequence>
<dbReference type="Proteomes" id="UP000886998">
    <property type="component" value="Unassembled WGS sequence"/>
</dbReference>
<dbReference type="AlphaFoldDB" id="A0A8X6YRH1"/>
<feature type="region of interest" description="Disordered" evidence="1">
    <location>
        <begin position="54"/>
        <end position="73"/>
    </location>
</feature>
<name>A0A8X6YRH1_9ARAC</name>
<protein>
    <submittedName>
        <fullName evidence="2">Uncharacterized protein</fullName>
    </submittedName>
</protein>
<keyword evidence="3" id="KW-1185">Reference proteome</keyword>
<reference evidence="2" key="1">
    <citation type="submission" date="2020-08" db="EMBL/GenBank/DDBJ databases">
        <title>Multicomponent nature underlies the extraordinary mechanical properties of spider dragline silk.</title>
        <authorList>
            <person name="Kono N."/>
            <person name="Nakamura H."/>
            <person name="Mori M."/>
            <person name="Yoshida Y."/>
            <person name="Ohtoshi R."/>
            <person name="Malay A.D."/>
            <person name="Moran D.A.P."/>
            <person name="Tomita M."/>
            <person name="Numata K."/>
            <person name="Arakawa K."/>
        </authorList>
    </citation>
    <scope>NUCLEOTIDE SEQUENCE</scope>
</reference>
<dbReference type="EMBL" id="BMAV01021911">
    <property type="protein sequence ID" value="GFY76419.1"/>
    <property type="molecule type" value="Genomic_DNA"/>
</dbReference>
<evidence type="ECO:0000313" key="2">
    <source>
        <dbReference type="EMBL" id="GFY76419.1"/>
    </source>
</evidence>
<proteinExistence type="predicted"/>
<evidence type="ECO:0000313" key="3">
    <source>
        <dbReference type="Proteomes" id="UP000886998"/>
    </source>
</evidence>
<organism evidence="2 3">
    <name type="scientific">Trichonephila inaurata madagascariensis</name>
    <dbReference type="NCBI Taxonomy" id="2747483"/>
    <lineage>
        <taxon>Eukaryota</taxon>
        <taxon>Metazoa</taxon>
        <taxon>Ecdysozoa</taxon>
        <taxon>Arthropoda</taxon>
        <taxon>Chelicerata</taxon>
        <taxon>Arachnida</taxon>
        <taxon>Araneae</taxon>
        <taxon>Araneomorphae</taxon>
        <taxon>Entelegynae</taxon>
        <taxon>Araneoidea</taxon>
        <taxon>Nephilidae</taxon>
        <taxon>Trichonephila</taxon>
        <taxon>Trichonephila inaurata</taxon>
    </lineage>
</organism>
<gene>
    <name evidence="2" type="ORF">TNIN_238481</name>
</gene>
<accession>A0A8X6YRH1</accession>